<keyword evidence="3" id="KW-1185">Reference proteome</keyword>
<reference evidence="2" key="1">
    <citation type="journal article" date="2023" name="G3 (Bethesda)">
        <title>A reference genome for the long-term kleptoplast-retaining sea slug Elysia crispata morphotype clarki.</title>
        <authorList>
            <person name="Eastman K.E."/>
            <person name="Pendleton A.L."/>
            <person name="Shaikh M.A."/>
            <person name="Suttiyut T."/>
            <person name="Ogas R."/>
            <person name="Tomko P."/>
            <person name="Gavelis G."/>
            <person name="Widhalm J.R."/>
            <person name="Wisecaver J.H."/>
        </authorList>
    </citation>
    <scope>NUCLEOTIDE SEQUENCE</scope>
    <source>
        <strain evidence="2">ECLA1</strain>
    </source>
</reference>
<feature type="region of interest" description="Disordered" evidence="1">
    <location>
        <begin position="28"/>
        <end position="50"/>
    </location>
</feature>
<proteinExistence type="predicted"/>
<evidence type="ECO:0000313" key="2">
    <source>
        <dbReference type="EMBL" id="KAK3771119.1"/>
    </source>
</evidence>
<evidence type="ECO:0000256" key="1">
    <source>
        <dbReference type="SAM" id="MobiDB-lite"/>
    </source>
</evidence>
<sequence length="295" mass="32311">MSNYSQNRPKHQSISSWQAAETAISHLPGKNQNQTTPQHPAGGPSFIQRQGEAGLGLPVTEARVTSQLLPQHKQEHFSASDHQLGPAANPCCFPNKRAVSVSFYTVATLRLLRPTCHILYKHDAVKMGNSGFCPCTRSFASQLPAGRDSPWDLWPSTLRDLRPSCQNTQHLETKTRGRAQFTLQMFDSRRIVSPVVTGGQPDQLTTMQHKVTVQGQITAWSSHNPAGLSQTVQGQITAWSSHNPAGLCRLWSQGGQPDQLTTMQHKQCRARSGPGRAIIQQDCVACGHRAASLIS</sequence>
<comment type="caution">
    <text evidence="2">The sequence shown here is derived from an EMBL/GenBank/DDBJ whole genome shotgun (WGS) entry which is preliminary data.</text>
</comment>
<gene>
    <name evidence="2" type="ORF">RRG08_034135</name>
</gene>
<dbReference type="EMBL" id="JAWDGP010003771">
    <property type="protein sequence ID" value="KAK3771119.1"/>
    <property type="molecule type" value="Genomic_DNA"/>
</dbReference>
<name>A0AAE1DHP7_9GAST</name>
<accession>A0AAE1DHP7</accession>
<organism evidence="2 3">
    <name type="scientific">Elysia crispata</name>
    <name type="common">lettuce slug</name>
    <dbReference type="NCBI Taxonomy" id="231223"/>
    <lineage>
        <taxon>Eukaryota</taxon>
        <taxon>Metazoa</taxon>
        <taxon>Spiralia</taxon>
        <taxon>Lophotrochozoa</taxon>
        <taxon>Mollusca</taxon>
        <taxon>Gastropoda</taxon>
        <taxon>Heterobranchia</taxon>
        <taxon>Euthyneura</taxon>
        <taxon>Panpulmonata</taxon>
        <taxon>Sacoglossa</taxon>
        <taxon>Placobranchoidea</taxon>
        <taxon>Plakobranchidae</taxon>
        <taxon>Elysia</taxon>
    </lineage>
</organism>
<dbReference type="AlphaFoldDB" id="A0AAE1DHP7"/>
<protein>
    <submittedName>
        <fullName evidence="2">Uncharacterized protein</fullName>
    </submittedName>
</protein>
<evidence type="ECO:0000313" key="3">
    <source>
        <dbReference type="Proteomes" id="UP001283361"/>
    </source>
</evidence>
<dbReference type="Proteomes" id="UP001283361">
    <property type="component" value="Unassembled WGS sequence"/>
</dbReference>